<dbReference type="InterPro" id="IPR001466">
    <property type="entry name" value="Beta-lactam-related"/>
</dbReference>
<feature type="signal peptide" evidence="1">
    <location>
        <begin position="1"/>
        <end position="20"/>
    </location>
</feature>
<evidence type="ECO:0000256" key="1">
    <source>
        <dbReference type="SAM" id="SignalP"/>
    </source>
</evidence>
<keyword evidence="4" id="KW-1185">Reference proteome</keyword>
<proteinExistence type="predicted"/>
<evidence type="ECO:0000313" key="3">
    <source>
        <dbReference type="EMBL" id="MDT9597392.1"/>
    </source>
</evidence>
<gene>
    <name evidence="3" type="ORF">RQX22_00310</name>
</gene>
<comment type="caution">
    <text evidence="3">The sequence shown here is derived from an EMBL/GenBank/DDBJ whole genome shotgun (WGS) entry which is preliminary data.</text>
</comment>
<dbReference type="InterPro" id="IPR050491">
    <property type="entry name" value="AmpC-like"/>
</dbReference>
<evidence type="ECO:0000259" key="2">
    <source>
        <dbReference type="Pfam" id="PF00144"/>
    </source>
</evidence>
<dbReference type="Proteomes" id="UP001259572">
    <property type="component" value="Unassembled WGS sequence"/>
</dbReference>
<dbReference type="SUPFAM" id="SSF56601">
    <property type="entry name" value="beta-lactamase/transpeptidase-like"/>
    <property type="match status" value="1"/>
</dbReference>
<keyword evidence="1" id="KW-0732">Signal</keyword>
<dbReference type="EMBL" id="JAVUPU010000001">
    <property type="protein sequence ID" value="MDT9597392.1"/>
    <property type="molecule type" value="Genomic_DNA"/>
</dbReference>
<accession>A0ABU3Q2A1</accession>
<reference evidence="3 4" key="1">
    <citation type="submission" date="2023-05" db="EMBL/GenBank/DDBJ databases">
        <authorList>
            <person name="Guo Y."/>
        </authorList>
    </citation>
    <scope>NUCLEOTIDE SEQUENCE [LARGE SCALE GENOMIC DNA]</scope>
    <source>
        <strain evidence="3 4">GR2756</strain>
    </source>
</reference>
<sequence>MRKLATLLIFTATATAPVLAQSLPGPQAALDAVVAPLAKRDAPGCAAAVAENGNRIATSAFGMADLEHGIANRPDSVFEAGSVSKQFTAAAILLLAADGKLALTDDVRKYLPELPDYGRPITINHLLSHTSGLRDWGAIMSIAGWERSTRAYTNDDALRVVARQKALNYRPGDEYSYTNSGYNLMAVIVERVSGESLAEFSKKRMFAPLGMSHTQWRDDFRRIVKDHAVAYNPAGEGWEEARPFENVYGNGGLLTTVGDLLIWNEALGADRLGPGITARLQEQAALNDGRKIAYARGLSVGRYNGHVTISHSGATGGYRAWLERYPAEGLSVAILCNGGSFNPVAIGRAFVDTRFPKTAASTAEAKALAPDDPHGGLFYNRTTGKTMKLVVAEGRLKPEGGPVLDMVGEGRFRAGETELAFTTGDSFDLIAPDGRSTFVRTAHFAPDAATLAAYAGRYSSDEAEAAYDVAVDGEGLRLTLVSRPKLSVVTKPAYRDAFIEGDTLLRFRRDASGKVNGMSFGVSRVRDLAFLRVSE</sequence>
<evidence type="ECO:0000313" key="4">
    <source>
        <dbReference type="Proteomes" id="UP001259572"/>
    </source>
</evidence>
<dbReference type="Gene3D" id="3.40.710.10">
    <property type="entry name" value="DD-peptidase/beta-lactamase superfamily"/>
    <property type="match status" value="1"/>
</dbReference>
<feature type="chain" id="PRO_5045450746" evidence="1">
    <location>
        <begin position="21"/>
        <end position="535"/>
    </location>
</feature>
<feature type="domain" description="Beta-lactamase-related" evidence="2">
    <location>
        <begin position="31"/>
        <end position="346"/>
    </location>
</feature>
<dbReference type="InterPro" id="IPR012338">
    <property type="entry name" value="Beta-lactam/transpept-like"/>
</dbReference>
<organism evidence="3 4">
    <name type="scientific">Sphingosinicella rhizophila</name>
    <dbReference type="NCBI Taxonomy" id="3050082"/>
    <lineage>
        <taxon>Bacteria</taxon>
        <taxon>Pseudomonadati</taxon>
        <taxon>Pseudomonadota</taxon>
        <taxon>Alphaproteobacteria</taxon>
        <taxon>Sphingomonadales</taxon>
        <taxon>Sphingosinicellaceae</taxon>
        <taxon>Sphingosinicella</taxon>
    </lineage>
</organism>
<dbReference type="PANTHER" id="PTHR46825:SF9">
    <property type="entry name" value="BETA-LACTAMASE-RELATED DOMAIN-CONTAINING PROTEIN"/>
    <property type="match status" value="1"/>
</dbReference>
<dbReference type="Pfam" id="PF00144">
    <property type="entry name" value="Beta-lactamase"/>
    <property type="match status" value="1"/>
</dbReference>
<dbReference type="PANTHER" id="PTHR46825">
    <property type="entry name" value="D-ALANYL-D-ALANINE-CARBOXYPEPTIDASE/ENDOPEPTIDASE AMPH"/>
    <property type="match status" value="1"/>
</dbReference>
<protein>
    <submittedName>
        <fullName evidence="3">Serine hydrolase</fullName>
    </submittedName>
</protein>
<name>A0ABU3Q2A1_9SPHN</name>
<dbReference type="GO" id="GO:0016787">
    <property type="term" value="F:hydrolase activity"/>
    <property type="evidence" value="ECO:0007669"/>
    <property type="project" value="UniProtKB-KW"/>
</dbReference>
<keyword evidence="3" id="KW-0378">Hydrolase</keyword>
<dbReference type="RefSeq" id="WP_315722582.1">
    <property type="nucleotide sequence ID" value="NZ_JAVUPU010000001.1"/>
</dbReference>